<feature type="compositionally biased region" description="Polar residues" evidence="1">
    <location>
        <begin position="224"/>
        <end position="234"/>
    </location>
</feature>
<sequence>VYFRSKTIIPANSDDEDDEEYEDEEYEDWVGDMKEYDGSGGESEEEMDEEDEEQAIQIEADEEEEMEEDIEEAEKGDQTAVTASEEVQVDASDKASSPVVLPTFTVGPIAEMSRERALAASAIHHEEDIAPTSFTELPLSLTLEVTPTASTTKTSADSQVASKSKGDGARATFKRLFARNIRPKPTSSTSQQSTNSVLSTGSAADDIASSSSGSLESSRDADTAQASEAQSQPQHTQLTVLRVFAGNLNLGATFKTVLVNPQMNAAELVQQAVSRFHIAEIESSTKSEPKGGIVEYYLTVKATDGEEYTLAPQDHPLSIFQTLTISRNTPLPSFTHVSKSPQGSSKFEVTRVGVHLKNSVSDIRFGEDSIIKFFLRRKVKRVDNVTDNIFIKISLFPEDMEVAQEDVKADNAQRSGRSKSKRKTKPAAEQERIDKIVAVRSNATIADITTVALDKFHIVNGVVDGDEQGEKLAANAARASEASTGPQMAVTRYRLHVLQQGKETPTELQDSVMAIFGNVPPPMSSPITDRPEKAIIREDITFVLRRTDHVDALSVLHPSSNETDHGQTPSFEKVTPERPKIPRKNTGAMQPTTNAAIDTQMPSLVPVPPNKSNAKNDPDFPDLADLRVLITDGIDYLQAQERNEHGWKEETQDLRVGGMAGFSTSNTNTTQEFHSPAVKKQSVVLPKSRTPSSDAAQKASRLETLEQALQNSITAFSSTPDVDL</sequence>
<evidence type="ECO:0000256" key="1">
    <source>
        <dbReference type="SAM" id="MobiDB-lite"/>
    </source>
</evidence>
<accession>A0A261XZA1</accession>
<dbReference type="GO" id="GO:0007165">
    <property type="term" value="P:signal transduction"/>
    <property type="evidence" value="ECO:0007669"/>
    <property type="project" value="InterPro"/>
</dbReference>
<dbReference type="Proteomes" id="UP000242875">
    <property type="component" value="Unassembled WGS sequence"/>
</dbReference>
<feature type="region of interest" description="Disordered" evidence="1">
    <location>
        <begin position="406"/>
        <end position="429"/>
    </location>
</feature>
<evidence type="ECO:0000313" key="4">
    <source>
        <dbReference type="Proteomes" id="UP000242875"/>
    </source>
</evidence>
<gene>
    <name evidence="3" type="ORF">BZG36_03936</name>
</gene>
<evidence type="ECO:0000313" key="3">
    <source>
        <dbReference type="EMBL" id="OZJ03648.1"/>
    </source>
</evidence>
<keyword evidence="4" id="KW-1185">Reference proteome</keyword>
<proteinExistence type="predicted"/>
<evidence type="ECO:0000259" key="2">
    <source>
        <dbReference type="PROSITE" id="PS50200"/>
    </source>
</evidence>
<feature type="region of interest" description="Disordered" evidence="1">
    <location>
        <begin position="557"/>
        <end position="590"/>
    </location>
</feature>
<feature type="compositionally biased region" description="Basic residues" evidence="1">
    <location>
        <begin position="416"/>
        <end position="425"/>
    </location>
</feature>
<dbReference type="SMART" id="SM00314">
    <property type="entry name" value="RA"/>
    <property type="match status" value="1"/>
</dbReference>
<dbReference type="EMBL" id="MVBO01000075">
    <property type="protein sequence ID" value="OZJ03648.1"/>
    <property type="molecule type" value="Genomic_DNA"/>
</dbReference>
<protein>
    <recommendedName>
        <fullName evidence="2">Ras-associating domain-containing protein</fullName>
    </recommendedName>
</protein>
<feature type="compositionally biased region" description="Polar residues" evidence="1">
    <location>
        <begin position="148"/>
        <end position="162"/>
    </location>
</feature>
<feature type="region of interest" description="Disordered" evidence="1">
    <location>
        <begin position="175"/>
        <end position="234"/>
    </location>
</feature>
<dbReference type="AlphaFoldDB" id="A0A261XZA1"/>
<dbReference type="Pfam" id="PF00788">
    <property type="entry name" value="RA"/>
    <property type="match status" value="1"/>
</dbReference>
<feature type="region of interest" description="Disordered" evidence="1">
    <location>
        <begin position="1"/>
        <end position="96"/>
    </location>
</feature>
<comment type="caution">
    <text evidence="3">The sequence shown here is derived from an EMBL/GenBank/DDBJ whole genome shotgun (WGS) entry which is preliminary data.</text>
</comment>
<reference evidence="3 4" key="1">
    <citation type="journal article" date="2017" name="Mycologia">
        <title>Bifiguratus adelaidae, gen. et sp. nov., a new member of Mucoromycotina in endophytic and soil-dwelling habitats.</title>
        <authorList>
            <person name="Torres-Cruz T.J."/>
            <person name="Billingsley Tobias T.L."/>
            <person name="Almatruk M."/>
            <person name="Hesse C."/>
            <person name="Kuske C.R."/>
            <person name="Desiro A."/>
            <person name="Benucci G.M."/>
            <person name="Bonito G."/>
            <person name="Stajich J.E."/>
            <person name="Dunlap C."/>
            <person name="Arnold A.E."/>
            <person name="Porras-Alfaro A."/>
        </authorList>
    </citation>
    <scope>NUCLEOTIDE SEQUENCE [LARGE SCALE GENOMIC DNA]</scope>
    <source>
        <strain evidence="3 4">AZ0501</strain>
    </source>
</reference>
<feature type="compositionally biased region" description="Acidic residues" evidence="1">
    <location>
        <begin position="13"/>
        <end position="30"/>
    </location>
</feature>
<organism evidence="3 4">
    <name type="scientific">Bifiguratus adelaidae</name>
    <dbReference type="NCBI Taxonomy" id="1938954"/>
    <lineage>
        <taxon>Eukaryota</taxon>
        <taxon>Fungi</taxon>
        <taxon>Fungi incertae sedis</taxon>
        <taxon>Mucoromycota</taxon>
        <taxon>Mucoromycotina</taxon>
        <taxon>Endogonomycetes</taxon>
        <taxon>Endogonales</taxon>
        <taxon>Endogonales incertae sedis</taxon>
        <taxon>Bifiguratus</taxon>
    </lineage>
</organism>
<feature type="non-terminal residue" evidence="3">
    <location>
        <position position="1"/>
    </location>
</feature>
<feature type="domain" description="Ras-associating" evidence="2">
    <location>
        <begin position="237"/>
        <end position="354"/>
    </location>
</feature>
<feature type="compositionally biased region" description="Acidic residues" evidence="1">
    <location>
        <begin position="42"/>
        <end position="74"/>
    </location>
</feature>
<dbReference type="InterPro" id="IPR000159">
    <property type="entry name" value="RA_dom"/>
</dbReference>
<feature type="compositionally biased region" description="Low complexity" evidence="1">
    <location>
        <begin position="186"/>
        <end position="216"/>
    </location>
</feature>
<feature type="region of interest" description="Disordered" evidence="1">
    <location>
        <begin position="148"/>
        <end position="167"/>
    </location>
</feature>
<dbReference type="CDD" id="cd17043">
    <property type="entry name" value="RA"/>
    <property type="match status" value="1"/>
</dbReference>
<dbReference type="InterPro" id="IPR029071">
    <property type="entry name" value="Ubiquitin-like_domsf"/>
</dbReference>
<dbReference type="PROSITE" id="PS50200">
    <property type="entry name" value="RA"/>
    <property type="match status" value="1"/>
</dbReference>
<dbReference type="Gene3D" id="3.10.20.90">
    <property type="entry name" value="Phosphatidylinositol 3-kinase Catalytic Subunit, Chain A, domain 1"/>
    <property type="match status" value="1"/>
</dbReference>
<name>A0A261XZA1_9FUNG</name>
<dbReference type="SUPFAM" id="SSF54236">
    <property type="entry name" value="Ubiquitin-like"/>
    <property type="match status" value="1"/>
</dbReference>
<feature type="region of interest" description="Disordered" evidence="1">
    <location>
        <begin position="665"/>
        <end position="700"/>
    </location>
</feature>
<feature type="compositionally biased region" description="Polar residues" evidence="1">
    <location>
        <begin position="557"/>
        <end position="570"/>
    </location>
</feature>
<dbReference type="OrthoDB" id="196165at2759"/>